<accession>A0ABD1FF90</accession>
<proteinExistence type="predicted"/>
<dbReference type="AlphaFoldDB" id="A0ABD1FF90"/>
<dbReference type="EMBL" id="JBDJPC010000001">
    <property type="protein sequence ID" value="KAL1516806.1"/>
    <property type="molecule type" value="Genomic_DNA"/>
</dbReference>
<gene>
    <name evidence="1" type="ORF">ABEB36_000659</name>
</gene>
<evidence type="ECO:0000313" key="1">
    <source>
        <dbReference type="EMBL" id="KAL1516806.1"/>
    </source>
</evidence>
<evidence type="ECO:0000313" key="2">
    <source>
        <dbReference type="Proteomes" id="UP001566132"/>
    </source>
</evidence>
<sequence>MGSYMYHEITNFDFDVTDAPLDNNRKSSSANQFQHNNQTRYYLFTFTLKSIYRLTIASLYGGRFQSANILAKISFWSNCNPLKCVARVISIPPQLFCKFKEPNI</sequence>
<comment type="caution">
    <text evidence="1">The sequence shown here is derived from an EMBL/GenBank/DDBJ whole genome shotgun (WGS) entry which is preliminary data.</text>
</comment>
<keyword evidence="2" id="KW-1185">Reference proteome</keyword>
<name>A0ABD1FF90_HYPHA</name>
<protein>
    <submittedName>
        <fullName evidence="1">Uncharacterized protein</fullName>
    </submittedName>
</protein>
<dbReference type="Proteomes" id="UP001566132">
    <property type="component" value="Unassembled WGS sequence"/>
</dbReference>
<organism evidence="1 2">
    <name type="scientific">Hypothenemus hampei</name>
    <name type="common">Coffee berry borer</name>
    <dbReference type="NCBI Taxonomy" id="57062"/>
    <lineage>
        <taxon>Eukaryota</taxon>
        <taxon>Metazoa</taxon>
        <taxon>Ecdysozoa</taxon>
        <taxon>Arthropoda</taxon>
        <taxon>Hexapoda</taxon>
        <taxon>Insecta</taxon>
        <taxon>Pterygota</taxon>
        <taxon>Neoptera</taxon>
        <taxon>Endopterygota</taxon>
        <taxon>Coleoptera</taxon>
        <taxon>Polyphaga</taxon>
        <taxon>Cucujiformia</taxon>
        <taxon>Curculionidae</taxon>
        <taxon>Scolytinae</taxon>
        <taxon>Hypothenemus</taxon>
    </lineage>
</organism>
<reference evidence="1 2" key="1">
    <citation type="submission" date="2024-05" db="EMBL/GenBank/DDBJ databases">
        <title>Genetic variation in Jamaican populations of the coffee berry borer (Hypothenemus hampei).</title>
        <authorList>
            <person name="Errbii M."/>
            <person name="Myrie A."/>
        </authorList>
    </citation>
    <scope>NUCLEOTIDE SEQUENCE [LARGE SCALE GENOMIC DNA]</scope>
    <source>
        <strain evidence="1">JA-Hopewell-2020-01-JO</strain>
        <tissue evidence="1">Whole body</tissue>
    </source>
</reference>